<feature type="chain" id="PRO_5011534066" evidence="5">
    <location>
        <begin position="38"/>
        <end position="1100"/>
    </location>
</feature>
<feature type="signal peptide" evidence="5">
    <location>
        <begin position="1"/>
        <end position="37"/>
    </location>
</feature>
<dbReference type="STRING" id="260084.SAMN02927928_1888"/>
<evidence type="ECO:0000313" key="8">
    <source>
        <dbReference type="EMBL" id="SCW55762.1"/>
    </source>
</evidence>
<dbReference type="PANTHER" id="PTHR40980:SF3">
    <property type="entry name" value="TONB-DEPENDENT RECEPTOR-LIKE BETA-BARREL DOMAIN-CONTAINING PROTEIN"/>
    <property type="match status" value="1"/>
</dbReference>
<evidence type="ECO:0000256" key="3">
    <source>
        <dbReference type="ARBA" id="ARBA00023237"/>
    </source>
</evidence>
<keyword evidence="8" id="KW-0675">Receptor</keyword>
<dbReference type="Proteomes" id="UP000199150">
    <property type="component" value="Unassembled WGS sequence"/>
</dbReference>
<keyword evidence="5" id="KW-0732">Signal</keyword>
<reference evidence="9" key="1">
    <citation type="submission" date="2016-10" db="EMBL/GenBank/DDBJ databases">
        <authorList>
            <person name="Varghese N."/>
            <person name="Submissions S."/>
        </authorList>
    </citation>
    <scope>NUCLEOTIDE SEQUENCE [LARGE SCALE GENOMIC DNA]</scope>
    <source>
        <strain evidence="9">CGMCC 1.3431</strain>
    </source>
</reference>
<feature type="domain" description="TonB-dependent receptor-like beta-barrel" evidence="6">
    <location>
        <begin position="477"/>
        <end position="1055"/>
    </location>
</feature>
<sequence>MRSFGVKARTGLTLLKGGVSMVALTALAATLVAPAYAQDTTEPAASDDTAQEVVVVGVRKALKSAQDIKKNADTVVDSITANDIGSFPDKSVAEALQRVAGITVNRFAATGDTAHFSAEPSGVVVRGLQQVRSEFNGRDIFTADSSRGLSWSDVSPELMGGVDVYKNQTADLIEGGIAGTISLRTRLPFDQKGRVLAATAEYTYGDLVKKGAGTVSGIYADRWDTSAGEFGFMINGAHSEIYTNSEGVALGRMVPVVNSYWGDTNRRYMPMTTALRDNTYYRVRDGISLAGQWQNHDHTMVATLQYNQSKKREQWEEYVATSSTGVDAWAQPINYVYTSDNVQCLGGVSNCTFDDNGFIQSGTLVNGNGAWYGSWTAPDGATSPNGLMRTCYSWEASATCPASQRAGGYANDTRWSDSLNDTKDISFNFKWDVSERLKTNFDIQYVDAVQTNYDISTELATYADVALDFTGDVPKFTIDNAHTEGWYLAPGGIANPANYRQHFIMDHVTDSDGHEFATRADLAYSFDSPWLNTLKAGVRYADREQTVRWTTYNWASVVNNWSNYDADNYYITGSAFPDQNAYGIHTFDSHFYGGDVTNITDGVFFNINNLKDRTGLANTFDATHYQPRYTDGTLSNQWTPICHRAGEDSRCFLPAEIADVSEKTKAAYVQLKFGGPDATIFNGVTVVGNIGVRYVETDNASAGGVNYHNTTVYDTDPIVPADPVTGAPAHPSLSYYVSAEDRAFAGTVDTNTYTVDVTHKNWLPSFNVRFGLTPEWFVRFAASKAMSRPDIGNLKYYTSVSMALPSTSSLSFSDYNCTSANSPFNCDSSGNIVSTKTRFTANANNPYLKPITADQFDLSIENYFSQTGSFTFTGFYKQFHDYITYGKYVQNFTNSGVTRPVEVSGPVNASGGAIKGFEVAYQTFFDNLPSPWNGLGIQANFTKLKNDGIESTGVVTNSGDGSSGQAGGGTSVAALGFTKLPLEGLSDTTYNLIGMFEKGKWSARLAYNWRSKYLVTRQDCCVALPIWQRAAGFLDGRVAYRINDNVEMSLEGTNLLSTETVLMQQVDGPMSDGTDRPLLLLPNAWFKNDRRIQAQIRLKY</sequence>
<dbReference type="Pfam" id="PF07715">
    <property type="entry name" value="Plug"/>
    <property type="match status" value="1"/>
</dbReference>
<proteinExistence type="inferred from homology"/>
<dbReference type="GO" id="GO:0009279">
    <property type="term" value="C:cell outer membrane"/>
    <property type="evidence" value="ECO:0007669"/>
    <property type="project" value="UniProtKB-SubCell"/>
</dbReference>
<evidence type="ECO:0000256" key="5">
    <source>
        <dbReference type="SAM" id="SignalP"/>
    </source>
</evidence>
<evidence type="ECO:0000259" key="6">
    <source>
        <dbReference type="Pfam" id="PF00593"/>
    </source>
</evidence>
<gene>
    <name evidence="8" type="ORF">SAMN02927928_1888</name>
</gene>
<protein>
    <submittedName>
        <fullName evidence="8">TonB-dependent receptor</fullName>
    </submittedName>
</protein>
<dbReference type="RefSeq" id="WP_090646844.1">
    <property type="nucleotide sequence ID" value="NZ_CBCRYE010000004.1"/>
</dbReference>
<dbReference type="InterPro" id="IPR036942">
    <property type="entry name" value="Beta-barrel_TonB_sf"/>
</dbReference>
<keyword evidence="3" id="KW-0998">Cell outer membrane</keyword>
<organism evidence="8 9">
    <name type="scientific">Asticcacaulis taihuensis</name>
    <dbReference type="NCBI Taxonomy" id="260084"/>
    <lineage>
        <taxon>Bacteria</taxon>
        <taxon>Pseudomonadati</taxon>
        <taxon>Pseudomonadota</taxon>
        <taxon>Alphaproteobacteria</taxon>
        <taxon>Caulobacterales</taxon>
        <taxon>Caulobacteraceae</taxon>
        <taxon>Asticcacaulis</taxon>
    </lineage>
</organism>
<dbReference type="NCBIfam" id="TIGR01782">
    <property type="entry name" value="TonB-Xanth-Caul"/>
    <property type="match status" value="1"/>
</dbReference>
<dbReference type="PANTHER" id="PTHR40980">
    <property type="entry name" value="PLUG DOMAIN-CONTAINING PROTEIN"/>
    <property type="match status" value="1"/>
</dbReference>
<dbReference type="Gene3D" id="2.170.130.10">
    <property type="entry name" value="TonB-dependent receptor, plug domain"/>
    <property type="match status" value="1"/>
</dbReference>
<dbReference type="InterPro" id="IPR010104">
    <property type="entry name" value="TonB_rcpt_bac"/>
</dbReference>
<evidence type="ECO:0000256" key="2">
    <source>
        <dbReference type="ARBA" id="ARBA00023136"/>
    </source>
</evidence>
<keyword evidence="2 4" id="KW-0472">Membrane</keyword>
<dbReference type="Gene3D" id="2.40.170.20">
    <property type="entry name" value="TonB-dependent receptor, beta-barrel domain"/>
    <property type="match status" value="1"/>
</dbReference>
<dbReference type="SUPFAM" id="SSF56935">
    <property type="entry name" value="Porins"/>
    <property type="match status" value="1"/>
</dbReference>
<keyword evidence="4" id="KW-0798">TonB box</keyword>
<evidence type="ECO:0000256" key="4">
    <source>
        <dbReference type="RuleBase" id="RU003357"/>
    </source>
</evidence>
<dbReference type="Pfam" id="PF00593">
    <property type="entry name" value="TonB_dep_Rec_b-barrel"/>
    <property type="match status" value="1"/>
</dbReference>
<comment type="subcellular location">
    <subcellularLocation>
        <location evidence="1 4">Cell outer membrane</location>
    </subcellularLocation>
</comment>
<name>A0A1G4RFQ6_9CAUL</name>
<evidence type="ECO:0000259" key="7">
    <source>
        <dbReference type="Pfam" id="PF07715"/>
    </source>
</evidence>
<dbReference type="AlphaFoldDB" id="A0A1G4RFQ6"/>
<feature type="domain" description="TonB-dependent receptor plug" evidence="7">
    <location>
        <begin position="70"/>
        <end position="180"/>
    </location>
</feature>
<dbReference type="InterPro" id="IPR037066">
    <property type="entry name" value="Plug_dom_sf"/>
</dbReference>
<evidence type="ECO:0000313" key="9">
    <source>
        <dbReference type="Proteomes" id="UP000199150"/>
    </source>
</evidence>
<dbReference type="EMBL" id="FMTS01000002">
    <property type="protein sequence ID" value="SCW55762.1"/>
    <property type="molecule type" value="Genomic_DNA"/>
</dbReference>
<accession>A0A1G4RFQ6</accession>
<dbReference type="InterPro" id="IPR012910">
    <property type="entry name" value="Plug_dom"/>
</dbReference>
<dbReference type="InterPro" id="IPR000531">
    <property type="entry name" value="Beta-barrel_TonB"/>
</dbReference>
<comment type="similarity">
    <text evidence="4">Belongs to the TonB-dependent receptor family.</text>
</comment>
<evidence type="ECO:0000256" key="1">
    <source>
        <dbReference type="ARBA" id="ARBA00004442"/>
    </source>
</evidence>
<keyword evidence="9" id="KW-1185">Reference proteome</keyword>
<dbReference type="OrthoDB" id="5476657at2"/>